<proteinExistence type="predicted"/>
<protein>
    <submittedName>
        <fullName evidence="1">1616_t:CDS:1</fullName>
    </submittedName>
</protein>
<accession>A0A9N9EEU6</accession>
<gene>
    <name evidence="1" type="ORF">AGERDE_LOCUS12263</name>
</gene>
<evidence type="ECO:0000313" key="2">
    <source>
        <dbReference type="Proteomes" id="UP000789831"/>
    </source>
</evidence>
<dbReference type="AlphaFoldDB" id="A0A9N9EEU6"/>
<sequence length="61" mass="7135">SHKKTSYELVYGNKFYDNCSLINDLFEQHIFNEEDIPSTINIKQDDESKNLDNDLIIDISP</sequence>
<name>A0A9N9EEU6_9GLOM</name>
<dbReference type="Proteomes" id="UP000789831">
    <property type="component" value="Unassembled WGS sequence"/>
</dbReference>
<evidence type="ECO:0000313" key="1">
    <source>
        <dbReference type="EMBL" id="CAG8671202.1"/>
    </source>
</evidence>
<feature type="non-terminal residue" evidence="1">
    <location>
        <position position="61"/>
    </location>
</feature>
<dbReference type="EMBL" id="CAJVPL010007760">
    <property type="protein sequence ID" value="CAG8671202.1"/>
    <property type="molecule type" value="Genomic_DNA"/>
</dbReference>
<dbReference type="OrthoDB" id="2416857at2759"/>
<organism evidence="1 2">
    <name type="scientific">Ambispora gerdemannii</name>
    <dbReference type="NCBI Taxonomy" id="144530"/>
    <lineage>
        <taxon>Eukaryota</taxon>
        <taxon>Fungi</taxon>
        <taxon>Fungi incertae sedis</taxon>
        <taxon>Mucoromycota</taxon>
        <taxon>Glomeromycotina</taxon>
        <taxon>Glomeromycetes</taxon>
        <taxon>Archaeosporales</taxon>
        <taxon>Ambisporaceae</taxon>
        <taxon>Ambispora</taxon>
    </lineage>
</organism>
<keyword evidence="2" id="KW-1185">Reference proteome</keyword>
<reference evidence="1" key="1">
    <citation type="submission" date="2021-06" db="EMBL/GenBank/DDBJ databases">
        <authorList>
            <person name="Kallberg Y."/>
            <person name="Tangrot J."/>
            <person name="Rosling A."/>
        </authorList>
    </citation>
    <scope>NUCLEOTIDE SEQUENCE</scope>
    <source>
        <strain evidence="1">MT106</strain>
    </source>
</reference>
<comment type="caution">
    <text evidence="1">The sequence shown here is derived from an EMBL/GenBank/DDBJ whole genome shotgun (WGS) entry which is preliminary data.</text>
</comment>
<feature type="non-terminal residue" evidence="1">
    <location>
        <position position="1"/>
    </location>
</feature>